<dbReference type="Proteomes" id="UP000664779">
    <property type="component" value="Unassembled WGS sequence"/>
</dbReference>
<proteinExistence type="predicted"/>
<dbReference type="InterPro" id="IPR000184">
    <property type="entry name" value="Bac_surfAg_D15"/>
</dbReference>
<feature type="domain" description="POTRA" evidence="5">
    <location>
        <begin position="236"/>
        <end position="309"/>
    </location>
</feature>
<dbReference type="EMBL" id="JAFLNF010000005">
    <property type="protein sequence ID" value="MBO0346082.1"/>
    <property type="molecule type" value="Genomic_DNA"/>
</dbReference>
<dbReference type="PROSITE" id="PS51779">
    <property type="entry name" value="POTRA"/>
    <property type="match status" value="1"/>
</dbReference>
<protein>
    <submittedName>
        <fullName evidence="6">Outer membrane protein assembly factor</fullName>
    </submittedName>
</protein>
<organism evidence="6 7">
    <name type="scientific">Roseibium limicola</name>
    <dbReference type="NCBI Taxonomy" id="2816037"/>
    <lineage>
        <taxon>Bacteria</taxon>
        <taxon>Pseudomonadati</taxon>
        <taxon>Pseudomonadota</taxon>
        <taxon>Alphaproteobacteria</taxon>
        <taxon>Hyphomicrobiales</taxon>
        <taxon>Stappiaceae</taxon>
        <taxon>Roseibium</taxon>
    </lineage>
</organism>
<dbReference type="InterPro" id="IPR034746">
    <property type="entry name" value="POTRA"/>
</dbReference>
<dbReference type="AlphaFoldDB" id="A0A939EQ79"/>
<accession>A0A939EQ79</accession>
<comment type="caution">
    <text evidence="6">The sequence shown here is derived from an EMBL/GenBank/DDBJ whole genome shotgun (WGS) entry which is preliminary data.</text>
</comment>
<evidence type="ECO:0000313" key="6">
    <source>
        <dbReference type="EMBL" id="MBO0346082.1"/>
    </source>
</evidence>
<keyword evidence="4" id="KW-0732">Signal</keyword>
<dbReference type="PANTHER" id="PTHR12815">
    <property type="entry name" value="SORTING AND ASSEMBLY MACHINERY SAMM50 PROTEIN FAMILY MEMBER"/>
    <property type="match status" value="1"/>
</dbReference>
<evidence type="ECO:0000313" key="7">
    <source>
        <dbReference type="Proteomes" id="UP000664779"/>
    </source>
</evidence>
<dbReference type="Pfam" id="PF07244">
    <property type="entry name" value="POTRA"/>
    <property type="match status" value="1"/>
</dbReference>
<gene>
    <name evidence="6" type="ORF">J0X15_12690</name>
</gene>
<dbReference type="Gene3D" id="3.10.20.310">
    <property type="entry name" value="membrane protein fhac"/>
    <property type="match status" value="1"/>
</dbReference>
<feature type="chain" id="PRO_5037718493" evidence="4">
    <location>
        <begin position="22"/>
        <end position="634"/>
    </location>
</feature>
<keyword evidence="2" id="KW-1134">Transmembrane beta strand</keyword>
<keyword evidence="2" id="KW-0812">Transmembrane</keyword>
<reference evidence="6" key="1">
    <citation type="submission" date="2021-03" db="EMBL/GenBank/DDBJ databases">
        <title>Roseibium sp. CAU 1637 isolated from Incheon.</title>
        <authorList>
            <person name="Kim W."/>
        </authorList>
    </citation>
    <scope>NUCLEOTIDE SEQUENCE</scope>
    <source>
        <strain evidence="6">CAU 1637</strain>
    </source>
</reference>
<evidence type="ECO:0000256" key="3">
    <source>
        <dbReference type="ARBA" id="ARBA00023136"/>
    </source>
</evidence>
<dbReference type="GO" id="GO:0019867">
    <property type="term" value="C:outer membrane"/>
    <property type="evidence" value="ECO:0007669"/>
    <property type="project" value="InterPro"/>
</dbReference>
<dbReference type="PANTHER" id="PTHR12815:SF42">
    <property type="entry name" value="BACTERIAL SURFACE ANTIGEN (D15) DOMAIN-CONTAINING PROTEIN"/>
    <property type="match status" value="1"/>
</dbReference>
<evidence type="ECO:0000256" key="4">
    <source>
        <dbReference type="SAM" id="SignalP"/>
    </source>
</evidence>
<keyword evidence="7" id="KW-1185">Reference proteome</keyword>
<dbReference type="InterPro" id="IPR010827">
    <property type="entry name" value="BamA/TamA_POTRA"/>
</dbReference>
<dbReference type="Pfam" id="PF01103">
    <property type="entry name" value="Omp85"/>
    <property type="match status" value="1"/>
</dbReference>
<comment type="subcellular location">
    <subcellularLocation>
        <location evidence="1">Membrane</location>
    </subcellularLocation>
</comment>
<feature type="signal peptide" evidence="4">
    <location>
        <begin position="1"/>
        <end position="21"/>
    </location>
</feature>
<evidence type="ECO:0000256" key="1">
    <source>
        <dbReference type="ARBA" id="ARBA00004370"/>
    </source>
</evidence>
<evidence type="ECO:0000256" key="2">
    <source>
        <dbReference type="ARBA" id="ARBA00022452"/>
    </source>
</evidence>
<dbReference type="InterPro" id="IPR039910">
    <property type="entry name" value="D15-like"/>
</dbReference>
<sequence>MNVLALSASLGITFSAAFALSAVPAAQAFEIFGKKFFEGDKPSNISVPDPLPYSAELSVVGSQEDDLQDKLSAASTLVTKEDEAPSGQAGLISRGLSDVKRILGQLYANGYYGSTVSIRFNGTLLEETLESGKIPGPRPVETLISVDAGSQFQFGEITVLASGPGAEDLPKDPLRWDLISGEPARSGKILNAEQKIELYLRKRGYPTADIGEREIVADHATRKLDVSLPVETGPKAVFGAVTVSGTEVTDPAFVERYALIPEGEIYSPETLDKSRKRLNDLGIFSSVRLVEGTVQPDGSLPISIEVSERKRHVVGAGASWSSTEGIGLEAYWRRRNLFGKGELLSIEGSVGRLSASSFTDMEYATRIAFDKPGAFGPQTSFSTALSAAQEAPDAYTSRTVKLEGYYKRTFSETLSGQAGGEISFSNEEDVYGTQDYLLVGTPVGLTYDSRDNVLDPTEGFYLKADVEPAYDTIGGEAMLFTRATGSTYYALDEANRFILAGKVSVGSILAPSIRSVPASRRLIAGGGGSIRGYAYRNVGPRVNGEVAGGRSLVELSGEVRVKITDTLGVVAFVDAGNAYEDALPDFSQPLKFGVGAGIRYYTPIGPLRVDAAIPLDPGQDDPDFALYVGLSQAF</sequence>
<name>A0A939EQ79_9HYPH</name>
<dbReference type="Gene3D" id="2.40.160.50">
    <property type="entry name" value="membrane protein fhac: a member of the omp85/tpsb transporter family"/>
    <property type="match status" value="1"/>
</dbReference>
<evidence type="ECO:0000259" key="5">
    <source>
        <dbReference type="PROSITE" id="PS51779"/>
    </source>
</evidence>
<keyword evidence="3" id="KW-0472">Membrane</keyword>